<reference evidence="1 2" key="1">
    <citation type="submission" date="2019-02" db="EMBL/GenBank/DDBJ databases">
        <title>Genomic Encyclopedia of Type Strains, Phase IV (KMG-IV): sequencing the most valuable type-strain genomes for metagenomic binning, comparative biology and taxonomic classification.</title>
        <authorList>
            <person name="Goeker M."/>
        </authorList>
    </citation>
    <scope>NUCLEOTIDE SEQUENCE [LARGE SCALE GENOMIC DNA]</scope>
    <source>
        <strain evidence="1 2">DSM 19570</strain>
    </source>
</reference>
<dbReference type="Proteomes" id="UP000293671">
    <property type="component" value="Unassembled WGS sequence"/>
</dbReference>
<keyword evidence="2" id="KW-1185">Reference proteome</keyword>
<dbReference type="EMBL" id="SHKP01000004">
    <property type="protein sequence ID" value="RZU02803.1"/>
    <property type="molecule type" value="Genomic_DNA"/>
</dbReference>
<name>A0A4Q7W1B4_9BURK</name>
<comment type="caution">
    <text evidence="1">The sequence shown here is derived from an EMBL/GenBank/DDBJ whole genome shotgun (WGS) entry which is preliminary data.</text>
</comment>
<organism evidence="1 2">
    <name type="scientific">Rivibacter subsaxonicus</name>
    <dbReference type="NCBI Taxonomy" id="457575"/>
    <lineage>
        <taxon>Bacteria</taxon>
        <taxon>Pseudomonadati</taxon>
        <taxon>Pseudomonadota</taxon>
        <taxon>Betaproteobacteria</taxon>
        <taxon>Burkholderiales</taxon>
        <taxon>Rivibacter</taxon>
    </lineage>
</organism>
<evidence type="ECO:0000313" key="1">
    <source>
        <dbReference type="EMBL" id="RZU02803.1"/>
    </source>
</evidence>
<evidence type="ECO:0008006" key="3">
    <source>
        <dbReference type="Google" id="ProtNLM"/>
    </source>
</evidence>
<dbReference type="AlphaFoldDB" id="A0A4Q7W1B4"/>
<dbReference type="OrthoDB" id="8903995at2"/>
<dbReference type="RefSeq" id="WP_130430531.1">
    <property type="nucleotide sequence ID" value="NZ_SHKP01000004.1"/>
</dbReference>
<gene>
    <name evidence="1" type="ORF">EV670_0832</name>
</gene>
<proteinExistence type="predicted"/>
<accession>A0A4Q7W1B4</accession>
<evidence type="ECO:0000313" key="2">
    <source>
        <dbReference type="Proteomes" id="UP000293671"/>
    </source>
</evidence>
<protein>
    <recommendedName>
        <fullName evidence="3">Cytochrome c domain-containing protein</fullName>
    </recommendedName>
</protein>
<sequence length="225" mass="23503">MSFVVEDRAGRLVRSRASRRRPRIAAAACLAVAGLAGGLAGCGGGDGENPFGNPPLVANPESNSGQKLSYVYFQKCINPILLAQLQSVQGGTTTTNTCASAGCHSNASGTGGALRVVPEAQALDLSNAANTAEVIRASDMYKNFYSSQGSTVPGSPLQSRMLTKPLVQGVLHGGGLIFENEQDPNARLIKYWISRPMPQGQDEFSNAANTMFTPADPQAGTCNTQ</sequence>